<sequence>MFTTLSVSNRKVFLLLAFLVGVLCLGSTRTGFKDSILFQGDSRVIINDTGTGEILLRVDDEDLE</sequence>
<evidence type="ECO:0000313" key="1">
    <source>
        <dbReference type="EMBL" id="GAG31274.1"/>
    </source>
</evidence>
<feature type="non-terminal residue" evidence="1">
    <location>
        <position position="64"/>
    </location>
</feature>
<gene>
    <name evidence="1" type="ORF">S01H1_61084</name>
</gene>
<comment type="caution">
    <text evidence="1">The sequence shown here is derived from an EMBL/GenBank/DDBJ whole genome shotgun (WGS) entry which is preliminary data.</text>
</comment>
<proteinExistence type="predicted"/>
<organism evidence="1">
    <name type="scientific">marine sediment metagenome</name>
    <dbReference type="NCBI Taxonomy" id="412755"/>
    <lineage>
        <taxon>unclassified sequences</taxon>
        <taxon>metagenomes</taxon>
        <taxon>ecological metagenomes</taxon>
    </lineage>
</organism>
<dbReference type="EMBL" id="BARS01040032">
    <property type="protein sequence ID" value="GAG31274.1"/>
    <property type="molecule type" value="Genomic_DNA"/>
</dbReference>
<accession>X0WJW0</accession>
<protein>
    <submittedName>
        <fullName evidence="1">Uncharacterized protein</fullName>
    </submittedName>
</protein>
<dbReference type="AlphaFoldDB" id="X0WJW0"/>
<reference evidence="1" key="1">
    <citation type="journal article" date="2014" name="Front. Microbiol.">
        <title>High frequency of phylogenetically diverse reductive dehalogenase-homologous genes in deep subseafloor sedimentary metagenomes.</title>
        <authorList>
            <person name="Kawai M."/>
            <person name="Futagami T."/>
            <person name="Toyoda A."/>
            <person name="Takaki Y."/>
            <person name="Nishi S."/>
            <person name="Hori S."/>
            <person name="Arai W."/>
            <person name="Tsubouchi T."/>
            <person name="Morono Y."/>
            <person name="Uchiyama I."/>
            <person name="Ito T."/>
            <person name="Fujiyama A."/>
            <person name="Inagaki F."/>
            <person name="Takami H."/>
        </authorList>
    </citation>
    <scope>NUCLEOTIDE SEQUENCE</scope>
    <source>
        <strain evidence="1">Expedition CK06-06</strain>
    </source>
</reference>
<name>X0WJW0_9ZZZZ</name>